<evidence type="ECO:0000313" key="2">
    <source>
        <dbReference type="Proteomes" id="UP001246858"/>
    </source>
</evidence>
<proteinExistence type="predicted"/>
<accession>A0ACC6KRY5</accession>
<dbReference type="EMBL" id="JAVDTF010000001">
    <property type="protein sequence ID" value="MDR6781878.1"/>
    <property type="molecule type" value="Genomic_DNA"/>
</dbReference>
<sequence>MKTGLRFRYLLLTLVVIALGILSRKVTVIPLIVGDILYAVMMFLLVKTLLIRLSYRKVALISLSVCLLIEFSQLYNATWINNIRNTTLGALVLGHGFLWSDIIAYTIGTVICMLIVTAQRIV</sequence>
<gene>
    <name evidence="1" type="ORF">J2X78_000430</name>
</gene>
<reference evidence="1" key="1">
    <citation type="submission" date="2023-07" db="EMBL/GenBank/DDBJ databases">
        <title>Sorghum-associated microbial communities from plants grown in Nebraska, USA.</title>
        <authorList>
            <person name="Schachtman D."/>
        </authorList>
    </citation>
    <scope>NUCLEOTIDE SEQUENCE</scope>
    <source>
        <strain evidence="1">2697</strain>
    </source>
</reference>
<name>A0ACC6KRY5_9SPHI</name>
<evidence type="ECO:0000313" key="1">
    <source>
        <dbReference type="EMBL" id="MDR6781878.1"/>
    </source>
</evidence>
<dbReference type="Proteomes" id="UP001246858">
    <property type="component" value="Unassembled WGS sequence"/>
</dbReference>
<comment type="caution">
    <text evidence="1">The sequence shown here is derived from an EMBL/GenBank/DDBJ whole genome shotgun (WGS) entry which is preliminary data.</text>
</comment>
<keyword evidence="2" id="KW-1185">Reference proteome</keyword>
<protein>
    <submittedName>
        <fullName evidence="1">Uncharacterized protein</fullName>
    </submittedName>
</protein>
<organism evidence="1 2">
    <name type="scientific">Pedobacter africanus</name>
    <dbReference type="NCBI Taxonomy" id="151894"/>
    <lineage>
        <taxon>Bacteria</taxon>
        <taxon>Pseudomonadati</taxon>
        <taxon>Bacteroidota</taxon>
        <taxon>Sphingobacteriia</taxon>
        <taxon>Sphingobacteriales</taxon>
        <taxon>Sphingobacteriaceae</taxon>
        <taxon>Pedobacter</taxon>
    </lineage>
</organism>